<comment type="caution">
    <text evidence="1">The sequence shown here is derived from an EMBL/GenBank/DDBJ whole genome shotgun (WGS) entry which is preliminary data.</text>
</comment>
<dbReference type="Proteomes" id="UP001054252">
    <property type="component" value="Unassembled WGS sequence"/>
</dbReference>
<protein>
    <submittedName>
        <fullName evidence="1">Uncharacterized protein</fullName>
    </submittedName>
</protein>
<evidence type="ECO:0000313" key="2">
    <source>
        <dbReference type="Proteomes" id="UP001054252"/>
    </source>
</evidence>
<accession>A0AAV5KE77</accession>
<gene>
    <name evidence="1" type="ORF">SLEP1_g32708</name>
</gene>
<reference evidence="1 2" key="1">
    <citation type="journal article" date="2021" name="Commun. Biol.">
        <title>The genome of Shorea leprosula (Dipterocarpaceae) highlights the ecological relevance of drought in aseasonal tropical rainforests.</title>
        <authorList>
            <person name="Ng K.K.S."/>
            <person name="Kobayashi M.J."/>
            <person name="Fawcett J.A."/>
            <person name="Hatakeyama M."/>
            <person name="Paape T."/>
            <person name="Ng C.H."/>
            <person name="Ang C.C."/>
            <person name="Tnah L.H."/>
            <person name="Lee C.T."/>
            <person name="Nishiyama T."/>
            <person name="Sese J."/>
            <person name="O'Brien M.J."/>
            <person name="Copetti D."/>
            <person name="Mohd Noor M.I."/>
            <person name="Ong R.C."/>
            <person name="Putra M."/>
            <person name="Sireger I.Z."/>
            <person name="Indrioko S."/>
            <person name="Kosugi Y."/>
            <person name="Izuno A."/>
            <person name="Isagi Y."/>
            <person name="Lee S.L."/>
            <person name="Shimizu K.K."/>
        </authorList>
    </citation>
    <scope>NUCLEOTIDE SEQUENCE [LARGE SCALE GENOMIC DNA]</scope>
    <source>
        <strain evidence="1">214</strain>
    </source>
</reference>
<sequence>MSSFLLVKGLSTVMDVGKKDMSGHIIVKNATLISIQSVL</sequence>
<evidence type="ECO:0000313" key="1">
    <source>
        <dbReference type="EMBL" id="GKV22893.1"/>
    </source>
</evidence>
<dbReference type="AlphaFoldDB" id="A0AAV5KE77"/>
<name>A0AAV5KE77_9ROSI</name>
<keyword evidence="2" id="KW-1185">Reference proteome</keyword>
<dbReference type="EMBL" id="BPVZ01000061">
    <property type="protein sequence ID" value="GKV22893.1"/>
    <property type="molecule type" value="Genomic_DNA"/>
</dbReference>
<proteinExistence type="predicted"/>
<organism evidence="1 2">
    <name type="scientific">Rubroshorea leprosula</name>
    <dbReference type="NCBI Taxonomy" id="152421"/>
    <lineage>
        <taxon>Eukaryota</taxon>
        <taxon>Viridiplantae</taxon>
        <taxon>Streptophyta</taxon>
        <taxon>Embryophyta</taxon>
        <taxon>Tracheophyta</taxon>
        <taxon>Spermatophyta</taxon>
        <taxon>Magnoliopsida</taxon>
        <taxon>eudicotyledons</taxon>
        <taxon>Gunneridae</taxon>
        <taxon>Pentapetalae</taxon>
        <taxon>rosids</taxon>
        <taxon>malvids</taxon>
        <taxon>Malvales</taxon>
        <taxon>Dipterocarpaceae</taxon>
        <taxon>Rubroshorea</taxon>
    </lineage>
</organism>